<dbReference type="PROSITE" id="PS51257">
    <property type="entry name" value="PROKAR_LIPOPROTEIN"/>
    <property type="match status" value="1"/>
</dbReference>
<keyword evidence="10" id="KW-1185">Reference proteome</keyword>
<dbReference type="STRING" id="1178516.AWR27_18065"/>
<evidence type="ECO:0000256" key="6">
    <source>
        <dbReference type="SAM" id="Phobius"/>
    </source>
</evidence>
<keyword evidence="3 6" id="KW-0812">Transmembrane</keyword>
<gene>
    <name evidence="9" type="ORF">AWR27_18065</name>
</gene>
<evidence type="ECO:0000256" key="3">
    <source>
        <dbReference type="ARBA" id="ARBA00022692"/>
    </source>
</evidence>
<dbReference type="AlphaFoldDB" id="A0A1P9X4I8"/>
<feature type="transmembrane region" description="Helical" evidence="6">
    <location>
        <begin position="685"/>
        <end position="708"/>
    </location>
</feature>
<dbReference type="InterPro" id="IPR025857">
    <property type="entry name" value="MacB_PCD"/>
</dbReference>
<feature type="transmembrane region" description="Helical" evidence="6">
    <location>
        <begin position="773"/>
        <end position="798"/>
    </location>
</feature>
<feature type="transmembrane region" description="Helical" evidence="6">
    <location>
        <begin position="352"/>
        <end position="374"/>
    </location>
</feature>
<reference evidence="9 10" key="1">
    <citation type="submission" date="2016-01" db="EMBL/GenBank/DDBJ databases">
        <authorList>
            <person name="Oliw E.H."/>
        </authorList>
    </citation>
    <scope>NUCLEOTIDE SEQUENCE [LARGE SCALE GENOMIC DNA]</scope>
    <source>
        <strain evidence="9 10">DY10</strain>
    </source>
</reference>
<dbReference type="OrthoDB" id="8740261at2"/>
<proteinExistence type="predicted"/>
<feature type="transmembrane region" description="Helical" evidence="6">
    <location>
        <begin position="442"/>
        <end position="463"/>
    </location>
</feature>
<dbReference type="Pfam" id="PF12704">
    <property type="entry name" value="MacB_PCD"/>
    <property type="match status" value="2"/>
</dbReference>
<evidence type="ECO:0000313" key="9">
    <source>
        <dbReference type="EMBL" id="AQG82566.1"/>
    </source>
</evidence>
<evidence type="ECO:0000256" key="1">
    <source>
        <dbReference type="ARBA" id="ARBA00004651"/>
    </source>
</evidence>
<feature type="transmembrane region" description="Helical" evidence="6">
    <location>
        <begin position="729"/>
        <end position="753"/>
    </location>
</feature>
<keyword evidence="4 6" id="KW-1133">Transmembrane helix</keyword>
<keyword evidence="5 6" id="KW-0472">Membrane</keyword>
<feature type="domain" description="ABC3 transporter permease C-terminal" evidence="7">
    <location>
        <begin position="307"/>
        <end position="422"/>
    </location>
</feature>
<feature type="transmembrane region" description="Helical" evidence="6">
    <location>
        <begin position="301"/>
        <end position="323"/>
    </location>
</feature>
<comment type="subcellular location">
    <subcellularLocation>
        <location evidence="1">Cell membrane</location>
        <topology evidence="1">Multi-pass membrane protein</topology>
    </subcellularLocation>
</comment>
<evidence type="ECO:0008006" key="11">
    <source>
        <dbReference type="Google" id="ProtNLM"/>
    </source>
</evidence>
<organism evidence="9 10">
    <name type="scientific">Spirosoma montaniterrae</name>
    <dbReference type="NCBI Taxonomy" id="1178516"/>
    <lineage>
        <taxon>Bacteria</taxon>
        <taxon>Pseudomonadati</taxon>
        <taxon>Bacteroidota</taxon>
        <taxon>Cytophagia</taxon>
        <taxon>Cytophagales</taxon>
        <taxon>Cytophagaceae</taxon>
        <taxon>Spirosoma</taxon>
    </lineage>
</organism>
<keyword evidence="2" id="KW-1003">Cell membrane</keyword>
<evidence type="ECO:0000259" key="8">
    <source>
        <dbReference type="Pfam" id="PF12704"/>
    </source>
</evidence>
<dbReference type="GO" id="GO:0005886">
    <property type="term" value="C:plasma membrane"/>
    <property type="evidence" value="ECO:0007669"/>
    <property type="project" value="UniProtKB-SubCell"/>
</dbReference>
<evidence type="ECO:0000256" key="5">
    <source>
        <dbReference type="ARBA" id="ARBA00023136"/>
    </source>
</evidence>
<dbReference type="KEGG" id="smon:AWR27_18065"/>
<accession>A0A1P9X4I8</accession>
<evidence type="ECO:0000313" key="10">
    <source>
        <dbReference type="Proteomes" id="UP000187941"/>
    </source>
</evidence>
<dbReference type="PANTHER" id="PTHR30572">
    <property type="entry name" value="MEMBRANE COMPONENT OF TRANSPORTER-RELATED"/>
    <property type="match status" value="1"/>
</dbReference>
<dbReference type="Pfam" id="PF02687">
    <property type="entry name" value="FtsX"/>
    <property type="match status" value="2"/>
</dbReference>
<protein>
    <recommendedName>
        <fullName evidence="11">Cell division protein FtsX</fullName>
    </recommendedName>
</protein>
<dbReference type="InterPro" id="IPR050250">
    <property type="entry name" value="Macrolide_Exporter_MacB"/>
</dbReference>
<dbReference type="InterPro" id="IPR003838">
    <property type="entry name" value="ABC3_permease_C"/>
</dbReference>
<dbReference type="GO" id="GO:0022857">
    <property type="term" value="F:transmembrane transporter activity"/>
    <property type="evidence" value="ECO:0007669"/>
    <property type="project" value="TreeGrafter"/>
</dbReference>
<feature type="transmembrane region" description="Helical" evidence="6">
    <location>
        <begin position="394"/>
        <end position="421"/>
    </location>
</feature>
<evidence type="ECO:0000256" key="4">
    <source>
        <dbReference type="ARBA" id="ARBA00022989"/>
    </source>
</evidence>
<evidence type="ECO:0000259" key="7">
    <source>
        <dbReference type="Pfam" id="PF02687"/>
    </source>
</evidence>
<feature type="transmembrane region" description="Helical" evidence="6">
    <location>
        <begin position="21"/>
        <end position="41"/>
    </location>
</feature>
<dbReference type="Proteomes" id="UP000187941">
    <property type="component" value="Chromosome"/>
</dbReference>
<name>A0A1P9X4I8_9BACT</name>
<sequence>MLRNYFKIVWRNLAKEKLYSLIKIGGLSTGVAACLLIALFVRQEVSYDQHYTAGDRIYRILEFSSFRGEVGSGVHFPAPLARTLQAEYPEFEQVGHYNAVEVFGAGSQEVRRSDALESTHDDGFVYASQELLSILQLPFLQGNPQQALTEPNTIVITKRKADTYFPGQNPIGKLLILNNDKQRQYRVSGVIEDFPVTSHFQYNFLMTLAGKEFGEGEQTNWRNSNYINYVRVRSGTDIGQLEHKLSGVVKKYFMPAASREGANHEEMAWLNSFRFKLQPVRAIYLNEDRVQDGLPHGDIRYIWLFGAIALFILLIASINFINLSTAKSANRAKEVGLRKVVGSLRRSLIGQFLTESLLFSSVSVVLGLLLANLLLPYFNGLVAKSLVFPWREWWLFPVLAIGTLLLGLLAGLYPAFYLSAFQPMQVLKGTVSRGSKHASTRSLLVVFQFTVSTVLIVGTFTIARQMHFILNKKLGFDKEQVLVLQGTHTLANQLTPFKNELLRLPDVKQASVSSFLPVEGTKRNNGGMWTQGMQDHEKVSSQHWNVDDAYVKTLGLKLVQGRNFSAQMLTDSQSVIINESLVKALHLRHPIGQRIFNWRGGWTVIGVVEDFHFNSLKEKIQPMGLFLGRSPNTILVKVATQDMAATLQSVTNVWKQFSPYQPIRYSFLDEQYASMYNDVQRTQRIFSSFAGLAILIACLGLFALSAFMAEQRSKEISIRKVLGASLNSILGLLAGNFIKLVLISFGIAAPIGWYLMSNWLNDFVYRIPLGWEIFLLAGLSTIGIALLTVSFQSIKAALMNPVKSLRSE</sequence>
<evidence type="ECO:0000256" key="2">
    <source>
        <dbReference type="ARBA" id="ARBA00022475"/>
    </source>
</evidence>
<dbReference type="EMBL" id="CP014263">
    <property type="protein sequence ID" value="AQG82566.1"/>
    <property type="molecule type" value="Genomic_DNA"/>
</dbReference>
<feature type="domain" description="MacB-like periplasmic core" evidence="8">
    <location>
        <begin position="21"/>
        <end position="245"/>
    </location>
</feature>
<dbReference type="PANTHER" id="PTHR30572:SF18">
    <property type="entry name" value="ABC-TYPE MACROLIDE FAMILY EXPORT SYSTEM PERMEASE COMPONENT 2"/>
    <property type="match status" value="1"/>
</dbReference>
<feature type="domain" description="MacB-like periplasmic core" evidence="8">
    <location>
        <begin position="479"/>
        <end position="649"/>
    </location>
</feature>
<feature type="domain" description="ABC3 transporter permease C-terminal" evidence="7">
    <location>
        <begin position="688"/>
        <end position="801"/>
    </location>
</feature>